<accession>A0A2G2UUY7</accession>
<feature type="transmembrane region" description="Helical" evidence="1">
    <location>
        <begin position="62"/>
        <end position="81"/>
    </location>
</feature>
<evidence type="ECO:0000313" key="4">
    <source>
        <dbReference type="Proteomes" id="UP000224567"/>
    </source>
</evidence>
<keyword evidence="1" id="KW-0472">Membrane</keyword>
<organism evidence="3 4">
    <name type="scientific">Capsicum baccatum</name>
    <name type="common">Peruvian pepper</name>
    <dbReference type="NCBI Taxonomy" id="33114"/>
    <lineage>
        <taxon>Eukaryota</taxon>
        <taxon>Viridiplantae</taxon>
        <taxon>Streptophyta</taxon>
        <taxon>Embryophyta</taxon>
        <taxon>Tracheophyta</taxon>
        <taxon>Spermatophyta</taxon>
        <taxon>Magnoliopsida</taxon>
        <taxon>eudicotyledons</taxon>
        <taxon>Gunneridae</taxon>
        <taxon>Pentapetalae</taxon>
        <taxon>asterids</taxon>
        <taxon>lamiids</taxon>
        <taxon>Solanales</taxon>
        <taxon>Solanaceae</taxon>
        <taxon>Solanoideae</taxon>
        <taxon>Capsiceae</taxon>
        <taxon>Capsicum</taxon>
    </lineage>
</organism>
<keyword evidence="1" id="KW-0812">Transmembrane</keyword>
<gene>
    <name evidence="3" type="ORF">CQW23_35753</name>
</gene>
<keyword evidence="4" id="KW-1185">Reference proteome</keyword>
<evidence type="ECO:0000256" key="2">
    <source>
        <dbReference type="SAM" id="SignalP"/>
    </source>
</evidence>
<sequence length="120" mass="14046">MLILVLLSPHILCRSACEDNCYSTVVAYHDFLRTARKQVFSVQNKQFSSVNNDLSRWHLDDIFILVVIVVVVISMGSSSLVEEEQYLWHFMTFAIFPKTDAEYCNEDREKYKCYCGFKDE</sequence>
<dbReference type="STRING" id="33114.A0A2G2UUY7"/>
<dbReference type="Proteomes" id="UP000224567">
    <property type="component" value="Unassembled WGS sequence"/>
</dbReference>
<dbReference type="EMBL" id="MLFT02013747">
    <property type="protein sequence ID" value="PHT24534.1"/>
    <property type="molecule type" value="Genomic_DNA"/>
</dbReference>
<dbReference type="PANTHER" id="PTHR23072">
    <property type="entry name" value="PHOSPHATIDYLINOSITOL GLYCAN-RELATED"/>
    <property type="match status" value="1"/>
</dbReference>
<evidence type="ECO:0000256" key="1">
    <source>
        <dbReference type="SAM" id="Phobius"/>
    </source>
</evidence>
<keyword evidence="2" id="KW-0732">Signal</keyword>
<proteinExistence type="predicted"/>
<reference evidence="3 4" key="1">
    <citation type="journal article" date="2017" name="Genome Biol.">
        <title>New reference genome sequences of hot pepper reveal the massive evolution of plant disease-resistance genes by retroduplication.</title>
        <authorList>
            <person name="Kim S."/>
            <person name="Park J."/>
            <person name="Yeom S.I."/>
            <person name="Kim Y.M."/>
            <person name="Seo E."/>
            <person name="Kim K.T."/>
            <person name="Kim M.S."/>
            <person name="Lee J.M."/>
            <person name="Cheong K."/>
            <person name="Shin H.S."/>
            <person name="Kim S.B."/>
            <person name="Han K."/>
            <person name="Lee J."/>
            <person name="Park M."/>
            <person name="Lee H.A."/>
            <person name="Lee H.Y."/>
            <person name="Lee Y."/>
            <person name="Oh S."/>
            <person name="Lee J.H."/>
            <person name="Choi E."/>
            <person name="Choi E."/>
            <person name="Lee S.E."/>
            <person name="Jeon J."/>
            <person name="Kim H."/>
            <person name="Choi G."/>
            <person name="Song H."/>
            <person name="Lee J."/>
            <person name="Lee S.C."/>
            <person name="Kwon J.K."/>
            <person name="Lee H.Y."/>
            <person name="Koo N."/>
            <person name="Hong Y."/>
            <person name="Kim R.W."/>
            <person name="Kang W.H."/>
            <person name="Huh J.H."/>
            <person name="Kang B.C."/>
            <person name="Yang T.J."/>
            <person name="Lee Y.H."/>
            <person name="Bennetzen J.L."/>
            <person name="Choi D."/>
        </authorList>
    </citation>
    <scope>NUCLEOTIDE SEQUENCE [LARGE SCALE GENOMIC DNA]</scope>
    <source>
        <strain evidence="4">cv. PBC81</strain>
    </source>
</reference>
<keyword evidence="1" id="KW-1133">Transmembrane helix</keyword>
<dbReference type="GO" id="GO:0051267">
    <property type="term" value="F:CP2 mannose-ethanolamine phosphotransferase activity"/>
    <property type="evidence" value="ECO:0007669"/>
    <property type="project" value="TreeGrafter"/>
</dbReference>
<dbReference type="GO" id="GO:0005789">
    <property type="term" value="C:endoplasmic reticulum membrane"/>
    <property type="evidence" value="ECO:0007669"/>
    <property type="project" value="TreeGrafter"/>
</dbReference>
<comment type="caution">
    <text evidence="3">The sequence shown here is derived from an EMBL/GenBank/DDBJ whole genome shotgun (WGS) entry which is preliminary data.</text>
</comment>
<reference evidence="4" key="2">
    <citation type="journal article" date="2017" name="J. Anim. Genet.">
        <title>Multiple reference genome sequences of hot pepper reveal the massive evolution of plant disease resistance genes by retroduplication.</title>
        <authorList>
            <person name="Kim S."/>
            <person name="Park J."/>
            <person name="Yeom S.-I."/>
            <person name="Kim Y.-M."/>
            <person name="Seo E."/>
            <person name="Kim K.-T."/>
            <person name="Kim M.-S."/>
            <person name="Lee J.M."/>
            <person name="Cheong K."/>
            <person name="Shin H.-S."/>
            <person name="Kim S.-B."/>
            <person name="Han K."/>
            <person name="Lee J."/>
            <person name="Park M."/>
            <person name="Lee H.-A."/>
            <person name="Lee H.-Y."/>
            <person name="Lee Y."/>
            <person name="Oh S."/>
            <person name="Lee J.H."/>
            <person name="Choi E."/>
            <person name="Choi E."/>
            <person name="Lee S.E."/>
            <person name="Jeon J."/>
            <person name="Kim H."/>
            <person name="Choi G."/>
            <person name="Song H."/>
            <person name="Lee J."/>
            <person name="Lee S.-C."/>
            <person name="Kwon J.-K."/>
            <person name="Lee H.-Y."/>
            <person name="Koo N."/>
            <person name="Hong Y."/>
            <person name="Kim R.W."/>
            <person name="Kang W.-H."/>
            <person name="Huh J.H."/>
            <person name="Kang B.-C."/>
            <person name="Yang T.-J."/>
            <person name="Lee Y.-H."/>
            <person name="Bennetzen J.L."/>
            <person name="Choi D."/>
        </authorList>
    </citation>
    <scope>NUCLEOTIDE SEQUENCE [LARGE SCALE GENOMIC DNA]</scope>
    <source>
        <strain evidence="4">cv. PBC81</strain>
    </source>
</reference>
<name>A0A2G2UUY7_CAPBA</name>
<dbReference type="PANTHER" id="PTHR23072:SF0">
    <property type="entry name" value="GPI ETHANOLAMINE PHOSPHATE TRANSFERASE 2"/>
    <property type="match status" value="1"/>
</dbReference>
<dbReference type="GO" id="GO:0006506">
    <property type="term" value="P:GPI anchor biosynthetic process"/>
    <property type="evidence" value="ECO:0007669"/>
    <property type="project" value="InterPro"/>
</dbReference>
<feature type="signal peptide" evidence="2">
    <location>
        <begin position="1"/>
        <end position="17"/>
    </location>
</feature>
<protein>
    <submittedName>
        <fullName evidence="3">Uncharacterized protein</fullName>
    </submittedName>
</protein>
<dbReference type="AlphaFoldDB" id="A0A2G2UUY7"/>
<feature type="chain" id="PRO_5013921906" evidence="2">
    <location>
        <begin position="18"/>
        <end position="120"/>
    </location>
</feature>
<evidence type="ECO:0000313" key="3">
    <source>
        <dbReference type="EMBL" id="PHT24534.1"/>
    </source>
</evidence>
<dbReference type="InterPro" id="IPR039527">
    <property type="entry name" value="PIGG/GPI7"/>
</dbReference>